<comment type="caution">
    <text evidence="2">The sequence shown here is derived from an EMBL/GenBank/DDBJ whole genome shotgun (WGS) entry which is preliminary data.</text>
</comment>
<dbReference type="Proteomes" id="UP001596540">
    <property type="component" value="Unassembled WGS sequence"/>
</dbReference>
<sequence length="150" mass="15177">MTTSAPAASGPALGPVRARRGGTRVLLLSLLVLAHFLCSVCHASAASSAFAAAGPATAAVAEAGKADAGPTTVLSHAEEPSPERHACGGADMGDQWLAGGKAFAGLFLGALAIVALWLAPPRPRLWFVRPFPVSSLAGTRLLVTLCVQRV</sequence>
<feature type="transmembrane region" description="Helical" evidence="1">
    <location>
        <begin position="102"/>
        <end position="119"/>
    </location>
</feature>
<evidence type="ECO:0000313" key="3">
    <source>
        <dbReference type="Proteomes" id="UP001596540"/>
    </source>
</evidence>
<evidence type="ECO:0000256" key="1">
    <source>
        <dbReference type="SAM" id="Phobius"/>
    </source>
</evidence>
<accession>A0ABW2KFJ8</accession>
<name>A0ABW2KFJ8_9ACTN</name>
<gene>
    <name evidence="2" type="ORF">ACFQRF_09120</name>
</gene>
<keyword evidence="1" id="KW-1133">Transmembrane helix</keyword>
<proteinExistence type="predicted"/>
<dbReference type="RefSeq" id="WP_379870471.1">
    <property type="nucleotide sequence ID" value="NZ_JBHTBH010000004.1"/>
</dbReference>
<organism evidence="2 3">
    <name type="scientific">Marinactinospora rubrisoli</name>
    <dbReference type="NCBI Taxonomy" id="2715399"/>
    <lineage>
        <taxon>Bacteria</taxon>
        <taxon>Bacillati</taxon>
        <taxon>Actinomycetota</taxon>
        <taxon>Actinomycetes</taxon>
        <taxon>Streptosporangiales</taxon>
        <taxon>Nocardiopsidaceae</taxon>
        <taxon>Marinactinospora</taxon>
    </lineage>
</organism>
<dbReference type="EMBL" id="JBHTBH010000004">
    <property type="protein sequence ID" value="MFC7327902.1"/>
    <property type="molecule type" value="Genomic_DNA"/>
</dbReference>
<keyword evidence="1" id="KW-0812">Transmembrane</keyword>
<protein>
    <submittedName>
        <fullName evidence="2">Uncharacterized protein</fullName>
    </submittedName>
</protein>
<keyword evidence="3" id="KW-1185">Reference proteome</keyword>
<keyword evidence="1" id="KW-0472">Membrane</keyword>
<reference evidence="3" key="1">
    <citation type="journal article" date="2019" name="Int. J. Syst. Evol. Microbiol.">
        <title>The Global Catalogue of Microorganisms (GCM) 10K type strain sequencing project: providing services to taxonomists for standard genome sequencing and annotation.</title>
        <authorList>
            <consortium name="The Broad Institute Genomics Platform"/>
            <consortium name="The Broad Institute Genome Sequencing Center for Infectious Disease"/>
            <person name="Wu L."/>
            <person name="Ma J."/>
        </authorList>
    </citation>
    <scope>NUCLEOTIDE SEQUENCE [LARGE SCALE GENOMIC DNA]</scope>
    <source>
        <strain evidence="3">CGMCC 4.7382</strain>
    </source>
</reference>
<evidence type="ECO:0000313" key="2">
    <source>
        <dbReference type="EMBL" id="MFC7327902.1"/>
    </source>
</evidence>